<dbReference type="InterPro" id="IPR020588">
    <property type="entry name" value="RecA_ATP-bd"/>
</dbReference>
<dbReference type="CDD" id="cd00983">
    <property type="entry name" value="RecA"/>
    <property type="match status" value="1"/>
</dbReference>
<dbReference type="InterPro" id="IPR023400">
    <property type="entry name" value="RecA_C_sf"/>
</dbReference>
<dbReference type="InterPro" id="IPR020587">
    <property type="entry name" value="RecA_monomer-monomer_interface"/>
</dbReference>
<keyword evidence="7" id="KW-0227">DNA damage</keyword>
<evidence type="ECO:0000313" key="11">
    <source>
        <dbReference type="Proteomes" id="UP000092600"/>
    </source>
</evidence>
<reference evidence="10 11" key="1">
    <citation type="journal article" date="2016" name="DNA Res.">
        <title>The draft genome of MD-2 pineapple using hybrid error correction of long reads.</title>
        <authorList>
            <person name="Redwan R.M."/>
            <person name="Saidin A."/>
            <person name="Kumar S.V."/>
        </authorList>
    </citation>
    <scope>NUCLEOTIDE SEQUENCE [LARGE SCALE GENOMIC DNA]</scope>
    <source>
        <strain evidence="11">cv. MD2</strain>
        <tissue evidence="10">Leaf</tissue>
    </source>
</reference>
<keyword evidence="3 6" id="KW-0067">ATP-binding</keyword>
<sequence>VLKLDSFFFTSIKPEDAVNKICIPLLGRKNSKSDEGDIDWEGLSQKDLALQQALDQITTTFGKGSIMWLGRSHAPREVPVVSTGSFALDIALGIGGLPKVIYVDAKYFIGLIEIFIADLFGKYAYQYVELLQPLWGRVTEIYGPEASGKTTLALHVIAEAQKNGGYCAFVDAEHALDPTLAESIGVKTENLLLSQPDCGEQALSLVDTLVRSGSVDVVVVDSVAALVPKSELDGDMGDAHVALQARLMSQALRKLSHSLSLSETILIFVNQVRAKLSTFGGFGGPTEVTCGGNALKFYASVRLNTKRIGLVKKGEEVVGTQIQVKIVKNKHAPPFKTVQLELEFGKGISRDSEIIELGCKHKFIMKAGTSFYSLNGQNFHGKDAIKQYFVENEAAREALQVKLREKMMQNESQRIKDQENHIMDRNLGDVVSTNDEEIITEVEA</sequence>
<dbReference type="SUPFAM" id="SSF52540">
    <property type="entry name" value="P-loop containing nucleoside triphosphate hydrolases"/>
    <property type="match status" value="1"/>
</dbReference>
<dbReference type="InterPro" id="IPR049428">
    <property type="entry name" value="RecA-like_N"/>
</dbReference>
<dbReference type="Proteomes" id="UP000092600">
    <property type="component" value="Unassembled WGS sequence"/>
</dbReference>
<evidence type="ECO:0000256" key="2">
    <source>
        <dbReference type="ARBA" id="ARBA00022741"/>
    </source>
</evidence>
<evidence type="ECO:0000313" key="10">
    <source>
        <dbReference type="EMBL" id="OAY71822.1"/>
    </source>
</evidence>
<dbReference type="InterPro" id="IPR013765">
    <property type="entry name" value="DNA_recomb/repair_RecA"/>
</dbReference>
<keyword evidence="2 6" id="KW-0547">Nucleotide-binding</keyword>
<comment type="caution">
    <text evidence="10">The sequence shown here is derived from an EMBL/GenBank/DDBJ whole genome shotgun (WGS) entry which is preliminary data.</text>
</comment>
<evidence type="ECO:0000256" key="7">
    <source>
        <dbReference type="RuleBase" id="RU004527"/>
    </source>
</evidence>
<dbReference type="PANTHER" id="PTHR45900">
    <property type="entry name" value="RECA"/>
    <property type="match status" value="1"/>
</dbReference>
<dbReference type="PROSITE" id="PS50163">
    <property type="entry name" value="RECA_3"/>
    <property type="match status" value="1"/>
</dbReference>
<dbReference type="GO" id="GO:0006310">
    <property type="term" value="P:DNA recombination"/>
    <property type="evidence" value="ECO:0007669"/>
    <property type="project" value="UniProtKB-KW"/>
</dbReference>
<comment type="similarity">
    <text evidence="1 6">Belongs to the RecA family.</text>
</comment>
<evidence type="ECO:0000256" key="1">
    <source>
        <dbReference type="ARBA" id="ARBA00009391"/>
    </source>
</evidence>
<gene>
    <name evidence="10" type="ORF">ACMD2_00781</name>
</gene>
<dbReference type="PRINTS" id="PR00142">
    <property type="entry name" value="RECA"/>
</dbReference>
<accession>A0A199V410</accession>
<keyword evidence="4 7" id="KW-0238">DNA-binding</keyword>
<evidence type="ECO:0000259" key="8">
    <source>
        <dbReference type="PROSITE" id="PS50162"/>
    </source>
</evidence>
<evidence type="ECO:0000259" key="9">
    <source>
        <dbReference type="PROSITE" id="PS50163"/>
    </source>
</evidence>
<dbReference type="GO" id="GO:0140664">
    <property type="term" value="F:ATP-dependent DNA damage sensor activity"/>
    <property type="evidence" value="ECO:0007669"/>
    <property type="project" value="InterPro"/>
</dbReference>
<dbReference type="Pfam" id="PF21096">
    <property type="entry name" value="RecA_C"/>
    <property type="match status" value="1"/>
</dbReference>
<feature type="non-terminal residue" evidence="10">
    <location>
        <position position="1"/>
    </location>
</feature>
<feature type="domain" description="RecA family profile 2" evidence="9">
    <location>
        <begin position="282"/>
        <end position="353"/>
    </location>
</feature>
<evidence type="ECO:0000256" key="5">
    <source>
        <dbReference type="ARBA" id="ARBA00023172"/>
    </source>
</evidence>
<evidence type="ECO:0000256" key="6">
    <source>
        <dbReference type="RuleBase" id="RU003422"/>
    </source>
</evidence>
<dbReference type="SUPFAM" id="SSF54752">
    <property type="entry name" value="RecA protein, C-terminal domain"/>
    <property type="match status" value="1"/>
</dbReference>
<dbReference type="PROSITE" id="PS50162">
    <property type="entry name" value="RECA_2"/>
    <property type="match status" value="1"/>
</dbReference>
<name>A0A199V410_ANACO</name>
<dbReference type="AlphaFoldDB" id="A0A199V410"/>
<dbReference type="GO" id="GO:0003697">
    <property type="term" value="F:single-stranded DNA binding"/>
    <property type="evidence" value="ECO:0007669"/>
    <property type="project" value="InterPro"/>
</dbReference>
<dbReference type="InterPro" id="IPR049261">
    <property type="entry name" value="RecA-like_C"/>
</dbReference>
<feature type="domain" description="RecA family profile 1" evidence="8">
    <location>
        <begin position="77"/>
        <end position="272"/>
    </location>
</feature>
<dbReference type="SMART" id="SM00382">
    <property type="entry name" value="AAA"/>
    <property type="match status" value="1"/>
</dbReference>
<dbReference type="GO" id="GO:0006281">
    <property type="term" value="P:DNA repair"/>
    <property type="evidence" value="ECO:0007669"/>
    <property type="project" value="InterPro"/>
</dbReference>
<evidence type="ECO:0000256" key="3">
    <source>
        <dbReference type="ARBA" id="ARBA00022840"/>
    </source>
</evidence>
<dbReference type="PANTHER" id="PTHR45900:SF6">
    <property type="entry name" value="DNA REPAIR PROTEIN RECA HOMOLOG 3, MITOCHONDRIAL-RELATED"/>
    <property type="match status" value="1"/>
</dbReference>
<evidence type="ECO:0000256" key="4">
    <source>
        <dbReference type="ARBA" id="ARBA00023125"/>
    </source>
</evidence>
<dbReference type="STRING" id="4615.A0A199V410"/>
<keyword evidence="5 7" id="KW-0233">DNA recombination</keyword>
<protein>
    <submittedName>
        <fullName evidence="10">DNA repair protein recA, mitochondrial</fullName>
    </submittedName>
</protein>
<dbReference type="NCBIfam" id="TIGR02012">
    <property type="entry name" value="tigrfam_recA"/>
    <property type="match status" value="1"/>
</dbReference>
<dbReference type="PROSITE" id="PS00321">
    <property type="entry name" value="RECA_1"/>
    <property type="match status" value="1"/>
</dbReference>
<dbReference type="InterPro" id="IPR027417">
    <property type="entry name" value="P-loop_NTPase"/>
</dbReference>
<dbReference type="GO" id="GO:0005524">
    <property type="term" value="F:ATP binding"/>
    <property type="evidence" value="ECO:0007669"/>
    <property type="project" value="UniProtKB-KW"/>
</dbReference>
<proteinExistence type="inferred from homology"/>
<dbReference type="EMBL" id="LSRQ01003333">
    <property type="protein sequence ID" value="OAY71822.1"/>
    <property type="molecule type" value="Genomic_DNA"/>
</dbReference>
<dbReference type="Pfam" id="PF00154">
    <property type="entry name" value="RecA_N"/>
    <property type="match status" value="2"/>
</dbReference>
<dbReference type="InterPro" id="IPR020584">
    <property type="entry name" value="DNA_recomb/repair_RecA_CS"/>
</dbReference>
<dbReference type="InterPro" id="IPR003593">
    <property type="entry name" value="AAA+_ATPase"/>
</dbReference>
<dbReference type="Gene3D" id="3.40.50.300">
    <property type="entry name" value="P-loop containing nucleotide triphosphate hydrolases"/>
    <property type="match status" value="1"/>
</dbReference>
<organism evidence="10 11">
    <name type="scientific">Ananas comosus</name>
    <name type="common">Pineapple</name>
    <name type="synonym">Ananas ananas</name>
    <dbReference type="NCBI Taxonomy" id="4615"/>
    <lineage>
        <taxon>Eukaryota</taxon>
        <taxon>Viridiplantae</taxon>
        <taxon>Streptophyta</taxon>
        <taxon>Embryophyta</taxon>
        <taxon>Tracheophyta</taxon>
        <taxon>Spermatophyta</taxon>
        <taxon>Magnoliopsida</taxon>
        <taxon>Liliopsida</taxon>
        <taxon>Poales</taxon>
        <taxon>Bromeliaceae</taxon>
        <taxon>Bromelioideae</taxon>
        <taxon>Ananas</taxon>
    </lineage>
</organism>